<dbReference type="GO" id="GO:0003824">
    <property type="term" value="F:catalytic activity"/>
    <property type="evidence" value="ECO:0007669"/>
    <property type="project" value="InterPro"/>
</dbReference>
<dbReference type="GO" id="GO:0009236">
    <property type="term" value="P:cobalamin biosynthetic process"/>
    <property type="evidence" value="ECO:0007669"/>
    <property type="project" value="UniProtKB-UniRule"/>
</dbReference>
<dbReference type="InterPro" id="IPR002586">
    <property type="entry name" value="CobQ/CobB/MinD/ParA_Nub-bd_dom"/>
</dbReference>
<dbReference type="CDD" id="cd01750">
    <property type="entry name" value="GATase1_CobQ"/>
    <property type="match status" value="1"/>
</dbReference>
<feature type="active site" evidence="7">
    <location>
        <position position="424"/>
    </location>
</feature>
<dbReference type="InterPro" id="IPR027417">
    <property type="entry name" value="P-loop_NTPase"/>
</dbReference>
<dbReference type="Gene3D" id="3.40.50.880">
    <property type="match status" value="1"/>
</dbReference>
<comment type="similarity">
    <text evidence="2 7">Belongs to the CobB/CobQ family. CobQ subfamily.</text>
</comment>
<comment type="caution">
    <text evidence="10">The sequence shown here is derived from an EMBL/GenBank/DDBJ whole genome shotgun (WGS) entry which is preliminary data.</text>
</comment>
<evidence type="ECO:0000256" key="4">
    <source>
        <dbReference type="ARBA" id="ARBA00022573"/>
    </source>
</evidence>
<evidence type="ECO:0000259" key="9">
    <source>
        <dbReference type="Pfam" id="PF07685"/>
    </source>
</evidence>
<evidence type="ECO:0000256" key="1">
    <source>
        <dbReference type="ARBA" id="ARBA00004953"/>
    </source>
</evidence>
<comment type="pathway">
    <text evidence="1 7">Cofactor biosynthesis; adenosylcobalamin biosynthesis.</text>
</comment>
<feature type="domain" description="CobQ/CobB/MinD/ParA nucleotide binding" evidence="8">
    <location>
        <begin position="3"/>
        <end position="226"/>
    </location>
</feature>
<dbReference type="GO" id="GO:0015420">
    <property type="term" value="F:ABC-type vitamin B12 transporter activity"/>
    <property type="evidence" value="ECO:0007669"/>
    <property type="project" value="UniProtKB-UniRule"/>
</dbReference>
<dbReference type="SUPFAM" id="SSF52317">
    <property type="entry name" value="Class I glutamine amidotransferase-like"/>
    <property type="match status" value="1"/>
</dbReference>
<keyword evidence="5 7" id="KW-0315">Glutamine amidotransferase</keyword>
<dbReference type="InterPro" id="IPR047045">
    <property type="entry name" value="CobQ_N"/>
</dbReference>
<evidence type="ECO:0000256" key="5">
    <source>
        <dbReference type="ARBA" id="ARBA00022962"/>
    </source>
</evidence>
<dbReference type="SUPFAM" id="SSF52540">
    <property type="entry name" value="P-loop containing nucleoside triphosphate hydrolases"/>
    <property type="match status" value="1"/>
</dbReference>
<dbReference type="Gene3D" id="3.40.50.300">
    <property type="entry name" value="P-loop containing nucleotide triphosphate hydrolases"/>
    <property type="match status" value="1"/>
</dbReference>
<evidence type="ECO:0000256" key="2">
    <source>
        <dbReference type="ARBA" id="ARBA00006205"/>
    </source>
</evidence>
<evidence type="ECO:0000313" key="10">
    <source>
        <dbReference type="EMBL" id="TAJ44838.1"/>
    </source>
</evidence>
<organism evidence="10 11">
    <name type="scientific">Methanofollis fontis</name>
    <dbReference type="NCBI Taxonomy" id="2052832"/>
    <lineage>
        <taxon>Archaea</taxon>
        <taxon>Methanobacteriati</taxon>
        <taxon>Methanobacteriota</taxon>
        <taxon>Stenosarchaea group</taxon>
        <taxon>Methanomicrobia</taxon>
        <taxon>Methanomicrobiales</taxon>
        <taxon>Methanomicrobiaceae</taxon>
        <taxon>Methanofollis</taxon>
    </lineage>
</organism>
<dbReference type="HAMAP" id="MF_00028">
    <property type="entry name" value="CobQ"/>
    <property type="match status" value="1"/>
</dbReference>
<comment type="function">
    <text evidence="6 7">Catalyzes amidations at positions B, D, E, and G on adenosylcobyrinic A,C-diamide. NH(2) groups are provided by glutamine, and one molecule of ATP is hydrogenolyzed for each amidation.</text>
</comment>
<dbReference type="InterPro" id="IPR033949">
    <property type="entry name" value="CobQ_GATase1"/>
</dbReference>
<dbReference type="PANTHER" id="PTHR21343">
    <property type="entry name" value="DETHIOBIOTIN SYNTHETASE"/>
    <property type="match status" value="1"/>
</dbReference>
<reference evidence="10" key="1">
    <citation type="submission" date="2017-11" db="EMBL/GenBank/DDBJ databases">
        <title>Isolation and Characterization of Methanofollis Species from Methane Seep Offshore SW Taiwan.</title>
        <authorList>
            <person name="Teng N.-H."/>
            <person name="Lai M.-C."/>
            <person name="Chen S.-C."/>
        </authorList>
    </citation>
    <scope>NUCLEOTIDE SEQUENCE [LARGE SCALE GENOMIC DNA]</scope>
    <source>
        <strain evidence="10">FWC-SCC2</strain>
    </source>
</reference>
<dbReference type="EMBL" id="PGCL01000002">
    <property type="protein sequence ID" value="TAJ44838.1"/>
    <property type="molecule type" value="Genomic_DNA"/>
</dbReference>
<dbReference type="InterPro" id="IPR029062">
    <property type="entry name" value="Class_I_gatase-like"/>
</dbReference>
<evidence type="ECO:0000313" key="11">
    <source>
        <dbReference type="Proteomes" id="UP000292580"/>
    </source>
</evidence>
<dbReference type="PROSITE" id="PS51274">
    <property type="entry name" value="GATASE_COBBQ"/>
    <property type="match status" value="1"/>
</dbReference>
<dbReference type="Pfam" id="PF01656">
    <property type="entry name" value="CbiA"/>
    <property type="match status" value="1"/>
</dbReference>
<name>A0A483CU76_9EURY</name>
<dbReference type="NCBIfam" id="TIGR00313">
    <property type="entry name" value="cobQ"/>
    <property type="match status" value="1"/>
</dbReference>
<dbReference type="OrthoDB" id="53136at2157"/>
<dbReference type="UniPathway" id="UPA00148"/>
<feature type="domain" description="CobB/CobQ-like glutamine amidotransferase" evidence="9">
    <location>
        <begin position="248"/>
        <end position="427"/>
    </location>
</feature>
<evidence type="ECO:0000256" key="3">
    <source>
        <dbReference type="ARBA" id="ARBA00014921"/>
    </source>
</evidence>
<evidence type="ECO:0000259" key="8">
    <source>
        <dbReference type="Pfam" id="PF01656"/>
    </source>
</evidence>
<dbReference type="InterPro" id="IPR011698">
    <property type="entry name" value="GATase_3"/>
</dbReference>
<protein>
    <recommendedName>
        <fullName evidence="3 7">Probable cobyric acid synthase</fullName>
    </recommendedName>
</protein>
<proteinExistence type="inferred from homology"/>
<gene>
    <name evidence="7" type="primary">cobQ</name>
    <name evidence="10" type="ORF">CUJ86_05985</name>
</gene>
<evidence type="ECO:0000256" key="6">
    <source>
        <dbReference type="ARBA" id="ARBA00025166"/>
    </source>
</evidence>
<dbReference type="Proteomes" id="UP000292580">
    <property type="component" value="Unassembled WGS sequence"/>
</dbReference>
<dbReference type="NCBIfam" id="NF001989">
    <property type="entry name" value="PRK00784.1"/>
    <property type="match status" value="1"/>
</dbReference>
<dbReference type="Pfam" id="PF07685">
    <property type="entry name" value="GATase_3"/>
    <property type="match status" value="1"/>
</dbReference>
<keyword evidence="11" id="KW-1185">Reference proteome</keyword>
<sequence>MSLMVLGTSSHVGKSTLVAGICRVLKNRGITNAPFKSQNMSLNSWVTADGAEIGIAQAVQAHAAGVEPSADMNPVLLKPKGESVCQIVLLGRPYQDVQIPDYYCETDSLLQEAVAAYRRLEGAYGEIIVEGAGGAAEVNLYDRDIANIQLARALRLPILLVADIERGGVFAQVYGTISLLPEDIRPLVAGIIVNKFRGDPALFAGGIRILEELTAVPVLGVLPFAETGIPSEDSLSIADKMTSGNPIRIAVVRLPRIANFTDFELLERCAAVVYVRPGESLDGYDCIIIPGTKNTLEDLAVLRSSGAADEICRRRKDGVPVIGICGGFQMLGDHLIDAGFESGEPVEVEGLGLLRTITTFSSYQKTTRQVRCRSGDVGPILSRIGDVEGYEIHMGETDIGDSLPAFDETGAVSGDGLVFGTYLHGLFMLPPVVDALLSFLSERRGLEYTGVTPAGDPYDRLASILEEHLDMDRITRICIPGHHA</sequence>
<accession>A0A483CU76</accession>
<dbReference type="CDD" id="cd05389">
    <property type="entry name" value="CobQ_N"/>
    <property type="match status" value="1"/>
</dbReference>
<dbReference type="InterPro" id="IPR004459">
    <property type="entry name" value="CobQ_synth"/>
</dbReference>
<feature type="active site" description="Nucleophile" evidence="7">
    <location>
        <position position="325"/>
    </location>
</feature>
<dbReference type="AlphaFoldDB" id="A0A483CU76"/>
<keyword evidence="4 7" id="KW-0169">Cobalamin biosynthesis</keyword>
<dbReference type="PANTHER" id="PTHR21343:SF1">
    <property type="entry name" value="COBYRIC ACID SYNTHASE"/>
    <property type="match status" value="1"/>
</dbReference>
<dbReference type="RefSeq" id="WP_130646645.1">
    <property type="nucleotide sequence ID" value="NZ_PGCL01000002.1"/>
</dbReference>
<evidence type="ECO:0000256" key="7">
    <source>
        <dbReference type="HAMAP-Rule" id="MF_00028"/>
    </source>
</evidence>